<proteinExistence type="predicted"/>
<evidence type="ECO:0000313" key="1">
    <source>
        <dbReference type="EMBL" id="EPQ50292.1"/>
    </source>
</evidence>
<organism evidence="1 2">
    <name type="scientific">Gloeophyllum trabeum (strain ATCC 11539 / FP-39264 / Madison 617)</name>
    <name type="common">Brown rot fungus</name>
    <dbReference type="NCBI Taxonomy" id="670483"/>
    <lineage>
        <taxon>Eukaryota</taxon>
        <taxon>Fungi</taxon>
        <taxon>Dikarya</taxon>
        <taxon>Basidiomycota</taxon>
        <taxon>Agaricomycotina</taxon>
        <taxon>Agaricomycetes</taxon>
        <taxon>Gloeophyllales</taxon>
        <taxon>Gloeophyllaceae</taxon>
        <taxon>Gloeophyllum</taxon>
    </lineage>
</organism>
<accession>S7PSC3</accession>
<name>S7PSC3_GLOTA</name>
<dbReference type="KEGG" id="gtr:GLOTRDRAFT_112746"/>
<reference evidence="1 2" key="1">
    <citation type="journal article" date="2012" name="Science">
        <title>The Paleozoic origin of enzymatic lignin decomposition reconstructed from 31 fungal genomes.</title>
        <authorList>
            <person name="Floudas D."/>
            <person name="Binder M."/>
            <person name="Riley R."/>
            <person name="Barry K."/>
            <person name="Blanchette R.A."/>
            <person name="Henrissat B."/>
            <person name="Martinez A.T."/>
            <person name="Otillar R."/>
            <person name="Spatafora J.W."/>
            <person name="Yadav J.S."/>
            <person name="Aerts A."/>
            <person name="Benoit I."/>
            <person name="Boyd A."/>
            <person name="Carlson A."/>
            <person name="Copeland A."/>
            <person name="Coutinho P.M."/>
            <person name="de Vries R.P."/>
            <person name="Ferreira P."/>
            <person name="Findley K."/>
            <person name="Foster B."/>
            <person name="Gaskell J."/>
            <person name="Glotzer D."/>
            <person name="Gorecki P."/>
            <person name="Heitman J."/>
            <person name="Hesse C."/>
            <person name="Hori C."/>
            <person name="Igarashi K."/>
            <person name="Jurgens J.A."/>
            <person name="Kallen N."/>
            <person name="Kersten P."/>
            <person name="Kohler A."/>
            <person name="Kuees U."/>
            <person name="Kumar T.K.A."/>
            <person name="Kuo A."/>
            <person name="LaButti K."/>
            <person name="Larrondo L.F."/>
            <person name="Lindquist E."/>
            <person name="Ling A."/>
            <person name="Lombard V."/>
            <person name="Lucas S."/>
            <person name="Lundell T."/>
            <person name="Martin R."/>
            <person name="McLaughlin D.J."/>
            <person name="Morgenstern I."/>
            <person name="Morin E."/>
            <person name="Murat C."/>
            <person name="Nagy L.G."/>
            <person name="Nolan M."/>
            <person name="Ohm R.A."/>
            <person name="Patyshakuliyeva A."/>
            <person name="Rokas A."/>
            <person name="Ruiz-Duenas F.J."/>
            <person name="Sabat G."/>
            <person name="Salamov A."/>
            <person name="Samejima M."/>
            <person name="Schmutz J."/>
            <person name="Slot J.C."/>
            <person name="St John F."/>
            <person name="Stenlid J."/>
            <person name="Sun H."/>
            <person name="Sun S."/>
            <person name="Syed K."/>
            <person name="Tsang A."/>
            <person name="Wiebenga A."/>
            <person name="Young D."/>
            <person name="Pisabarro A."/>
            <person name="Eastwood D.C."/>
            <person name="Martin F."/>
            <person name="Cullen D."/>
            <person name="Grigoriev I.V."/>
            <person name="Hibbett D.S."/>
        </authorList>
    </citation>
    <scope>NUCLEOTIDE SEQUENCE [LARGE SCALE GENOMIC DNA]</scope>
    <source>
        <strain evidence="1 2">ATCC 11539</strain>
    </source>
</reference>
<dbReference type="RefSeq" id="XP_007871273.1">
    <property type="nucleotide sequence ID" value="XM_007873082.1"/>
</dbReference>
<dbReference type="HOGENOM" id="CLU_3106561_0_0_1"/>
<sequence length="51" mass="5569">MAAIKAFLLPCQRHTPSQVPVSGEPKITDSTRSCLIFSKDPVLHSTVLFIS</sequence>
<evidence type="ECO:0000313" key="2">
    <source>
        <dbReference type="Proteomes" id="UP000030669"/>
    </source>
</evidence>
<dbReference type="AlphaFoldDB" id="S7PSC3"/>
<dbReference type="EMBL" id="KB469319">
    <property type="protein sequence ID" value="EPQ50292.1"/>
    <property type="molecule type" value="Genomic_DNA"/>
</dbReference>
<dbReference type="Proteomes" id="UP000030669">
    <property type="component" value="Unassembled WGS sequence"/>
</dbReference>
<protein>
    <submittedName>
        <fullName evidence="1">Uncharacterized protein</fullName>
    </submittedName>
</protein>
<gene>
    <name evidence="1" type="ORF">GLOTRDRAFT_112746</name>
</gene>
<keyword evidence="2" id="KW-1185">Reference proteome</keyword>
<dbReference type="GeneID" id="19299602"/>